<dbReference type="EMBL" id="JABFNT010000205">
    <property type="protein sequence ID" value="NOJ83535.1"/>
    <property type="molecule type" value="Genomic_DNA"/>
</dbReference>
<protein>
    <submittedName>
        <fullName evidence="1">Uncharacterized protein</fullName>
    </submittedName>
</protein>
<evidence type="ECO:0000313" key="1">
    <source>
        <dbReference type="EMBL" id="NOJ83535.1"/>
    </source>
</evidence>
<evidence type="ECO:0000313" key="2">
    <source>
        <dbReference type="Proteomes" id="UP000533080"/>
    </source>
</evidence>
<sequence>MASESLAEQIEAIKARCEAAGIKHEAAQPHVPAGAPPPIEQLSSRVGIKLKIPTARDLTPLLVVTDWHAEMALSSQFEKYRLLRDVVGIWSQQQRVIECEIDILSVSGFIDKRLIRKIASALGSHQSNDHSAIDPKAEVEQVKLFIGDVSVCVDSASTELAFLNQETRKYIALNRGRSSESWRRLVNRVVSIRIENVNVSSHDEAMSILEKVSNSVFFGVDLALDLPIGLRRRIAKSPLGRDAGAERKIKIGSRISQYYDDEPMSLYWYGRSASHLPLLAFLAFYQVLEYYFPRYSLAAATKRAKQILRDPRFDSTSDTDIAKLLRRTQGLSAGRPSELAQLQAAISECLSPEDVLDFLSPHGERLGFYTDKDKAWKKVADAPVSPQSTDLLADVARRIYRIRCRIVHTKGEEQEVELLLPFSREAQSLTHDIALVEFVATKVLIASSSPSSGNGSEAAKGESSA</sequence>
<name>A0A7Y4MVC1_MYXXA</name>
<proteinExistence type="predicted"/>
<organism evidence="1 2">
    <name type="scientific">Myxococcus xanthus</name>
    <dbReference type="NCBI Taxonomy" id="34"/>
    <lineage>
        <taxon>Bacteria</taxon>
        <taxon>Pseudomonadati</taxon>
        <taxon>Myxococcota</taxon>
        <taxon>Myxococcia</taxon>
        <taxon>Myxococcales</taxon>
        <taxon>Cystobacterineae</taxon>
        <taxon>Myxococcaceae</taxon>
        <taxon>Myxococcus</taxon>
    </lineage>
</organism>
<dbReference type="Proteomes" id="UP000533080">
    <property type="component" value="Unassembled WGS sequence"/>
</dbReference>
<comment type="caution">
    <text evidence="1">The sequence shown here is derived from an EMBL/GenBank/DDBJ whole genome shotgun (WGS) entry which is preliminary data.</text>
</comment>
<gene>
    <name evidence="1" type="ORF">HNV28_35390</name>
</gene>
<dbReference type="AlphaFoldDB" id="A0A7Y4MVC1"/>
<accession>A0A7Y4MVC1</accession>
<reference evidence="1 2" key="1">
    <citation type="submission" date="2020-05" db="EMBL/GenBank/DDBJ databases">
        <authorList>
            <person name="Whitworth D."/>
        </authorList>
    </citation>
    <scope>NUCLEOTIDE SEQUENCE [LARGE SCALE GENOMIC DNA]</scope>
    <source>
        <strain evidence="1 2">AM005</strain>
    </source>
</reference>